<reference evidence="2" key="1">
    <citation type="submission" date="2015-09" db="EMBL/GenBank/DDBJ databases">
        <title>Draft Genome Sequences of Two Novel Amoeba-resistant Intranuclear Bacteria, Candidatus Berkiella cookevillensis and Candidatus Berkiella aquae.</title>
        <authorList>
            <person name="Mehari Y.T."/>
            <person name="Arivett B.A."/>
            <person name="Farone A.L."/>
            <person name="Gunderson J.H."/>
            <person name="Farone M.B."/>
        </authorList>
    </citation>
    <scope>NUCLEOTIDE SEQUENCE [LARGE SCALE GENOMIC DNA]</scope>
    <source>
        <strain evidence="2">HT99</strain>
    </source>
</reference>
<gene>
    <name evidence="2" type="primary">czcA_3</name>
    <name evidence="2" type="ORF">HT99x_02688</name>
</gene>
<dbReference type="PANTHER" id="PTHR32063:SF24">
    <property type="entry name" value="CATION EFFLUX SYSTEM (ACRB_ACRD_ACRF FAMILY)"/>
    <property type="match status" value="1"/>
</dbReference>
<keyword evidence="1" id="KW-0472">Membrane</keyword>
<dbReference type="PANTHER" id="PTHR32063">
    <property type="match status" value="1"/>
</dbReference>
<dbReference type="GO" id="GO:0042910">
    <property type="term" value="F:xenobiotic transmembrane transporter activity"/>
    <property type="evidence" value="ECO:0007669"/>
    <property type="project" value="TreeGrafter"/>
</dbReference>
<dbReference type="EMBL" id="LKAJ01000014">
    <property type="protein sequence ID" value="KRG20296.1"/>
    <property type="molecule type" value="Genomic_DNA"/>
</dbReference>
<sequence length="210" mass="23151">MNGKVAGKFFEGDKRFNLVVKLPDYFRSDLNSLELLPIPLPNNTDNSQPDRIPLKEIADLRITYGPNQISRENGKRKIIISANVRDRDLGGFVKEVQPLSESKVELATGYWIDYGGTFQQLISAQERLMIVVPIALLLVFILLFVAFDSALTALIIFTGVPLALTGGVAGLWLRNMPFSISAGVGFIALSGVAVEWACYGGIHQKITRTR</sequence>
<protein>
    <submittedName>
        <fullName evidence="2">Cobalt-zinc-cadmium resistance protein CzcA</fullName>
    </submittedName>
</protein>
<dbReference type="Gene3D" id="3.30.2090.10">
    <property type="entry name" value="Multidrug efflux transporter AcrB TolC docking domain, DN and DC subdomains"/>
    <property type="match status" value="1"/>
</dbReference>
<feature type="transmembrane region" description="Helical" evidence="1">
    <location>
        <begin position="153"/>
        <end position="173"/>
    </location>
</feature>
<keyword evidence="1" id="KW-1133">Transmembrane helix</keyword>
<accession>A0A0Q9YW28</accession>
<dbReference type="Pfam" id="PF00873">
    <property type="entry name" value="ACR_tran"/>
    <property type="match status" value="1"/>
</dbReference>
<feature type="transmembrane region" description="Helical" evidence="1">
    <location>
        <begin position="180"/>
        <end position="202"/>
    </location>
</feature>
<name>A0A0Q9YW28_9GAMM</name>
<evidence type="ECO:0000313" key="2">
    <source>
        <dbReference type="EMBL" id="KRG20296.1"/>
    </source>
</evidence>
<organism evidence="2">
    <name type="scientific">Candidatus Berkiella aquae</name>
    <dbReference type="NCBI Taxonomy" id="295108"/>
    <lineage>
        <taxon>Bacteria</taxon>
        <taxon>Pseudomonadati</taxon>
        <taxon>Pseudomonadota</taxon>
        <taxon>Gammaproteobacteria</taxon>
        <taxon>Candidatus Berkiellales</taxon>
        <taxon>Candidatus Berkiellaceae</taxon>
        <taxon>Candidatus Berkiella</taxon>
    </lineage>
</organism>
<keyword evidence="1" id="KW-0812">Transmembrane</keyword>
<dbReference type="STRING" id="295108.HT99x_02688"/>
<comment type="caution">
    <text evidence="2">The sequence shown here is derived from an EMBL/GenBank/DDBJ whole genome shotgun (WGS) entry which is preliminary data.</text>
</comment>
<dbReference type="InterPro" id="IPR027463">
    <property type="entry name" value="AcrB_DN_DC_subdom"/>
</dbReference>
<dbReference type="SUPFAM" id="SSF82866">
    <property type="entry name" value="Multidrug efflux transporter AcrB transmembrane domain"/>
    <property type="match status" value="1"/>
</dbReference>
<dbReference type="Gene3D" id="3.30.70.1440">
    <property type="entry name" value="Multidrug efflux transporter AcrB pore domain"/>
    <property type="match status" value="1"/>
</dbReference>
<dbReference type="Gene3D" id="1.20.1640.10">
    <property type="entry name" value="Multidrug efflux transporter AcrB transmembrane domain"/>
    <property type="match status" value="1"/>
</dbReference>
<dbReference type="GO" id="GO:0005886">
    <property type="term" value="C:plasma membrane"/>
    <property type="evidence" value="ECO:0007669"/>
    <property type="project" value="TreeGrafter"/>
</dbReference>
<dbReference type="AlphaFoldDB" id="A0A0Q9YW28"/>
<dbReference type="PATRIC" id="fig|1590043.3.peg.2733"/>
<feature type="transmembrane region" description="Helical" evidence="1">
    <location>
        <begin position="128"/>
        <end position="147"/>
    </location>
</feature>
<proteinExistence type="predicted"/>
<evidence type="ECO:0000256" key="1">
    <source>
        <dbReference type="SAM" id="Phobius"/>
    </source>
</evidence>
<dbReference type="InterPro" id="IPR001036">
    <property type="entry name" value="Acrflvin-R"/>
</dbReference>